<name>A0A0U4NYS4_9PSED</name>
<dbReference type="Gene3D" id="3.40.50.720">
    <property type="entry name" value="NAD(P)-binding Rossmann-like Domain"/>
    <property type="match status" value="2"/>
</dbReference>
<dbReference type="SUPFAM" id="SSF51735">
    <property type="entry name" value="NAD(P)-binding Rossmann-fold domains"/>
    <property type="match status" value="1"/>
</dbReference>
<proteinExistence type="inferred from homology"/>
<protein>
    <submittedName>
        <fullName evidence="7">D-glycerate dehydrogenase</fullName>
    </submittedName>
</protein>
<dbReference type="PROSITE" id="PS00671">
    <property type="entry name" value="D_2_HYDROXYACID_DH_3"/>
    <property type="match status" value="1"/>
</dbReference>
<dbReference type="EMBL" id="CP013987">
    <property type="protein sequence ID" value="ALZ83374.1"/>
    <property type="molecule type" value="Genomic_DNA"/>
</dbReference>
<dbReference type="AlphaFoldDB" id="A0A0U4NYS4"/>
<organism evidence="7 8">
    <name type="scientific">Pseudomonas oryzihabitans</name>
    <dbReference type="NCBI Taxonomy" id="47885"/>
    <lineage>
        <taxon>Bacteria</taxon>
        <taxon>Pseudomonadati</taxon>
        <taxon>Pseudomonadota</taxon>
        <taxon>Gammaproteobacteria</taxon>
        <taxon>Pseudomonadales</taxon>
        <taxon>Pseudomonadaceae</taxon>
        <taxon>Pseudomonas</taxon>
    </lineage>
</organism>
<evidence type="ECO:0000259" key="5">
    <source>
        <dbReference type="Pfam" id="PF00389"/>
    </source>
</evidence>
<accession>A0A0U4NYS4</accession>
<dbReference type="Pfam" id="PF02826">
    <property type="entry name" value="2-Hacid_dh_C"/>
    <property type="match status" value="1"/>
</dbReference>
<dbReference type="GO" id="GO:0051287">
    <property type="term" value="F:NAD binding"/>
    <property type="evidence" value="ECO:0007669"/>
    <property type="project" value="InterPro"/>
</dbReference>
<evidence type="ECO:0000259" key="6">
    <source>
        <dbReference type="Pfam" id="PF02826"/>
    </source>
</evidence>
<evidence type="ECO:0000256" key="4">
    <source>
        <dbReference type="RuleBase" id="RU003719"/>
    </source>
</evidence>
<dbReference type="PANTHER" id="PTHR10996">
    <property type="entry name" value="2-HYDROXYACID DEHYDROGENASE-RELATED"/>
    <property type="match status" value="1"/>
</dbReference>
<feature type="domain" description="D-isomer specific 2-hydroxyacid dehydrogenase catalytic" evidence="5">
    <location>
        <begin position="6"/>
        <end position="317"/>
    </location>
</feature>
<evidence type="ECO:0000256" key="2">
    <source>
        <dbReference type="ARBA" id="ARBA00023002"/>
    </source>
</evidence>
<evidence type="ECO:0000313" key="8">
    <source>
        <dbReference type="Proteomes" id="UP000064137"/>
    </source>
</evidence>
<dbReference type="GO" id="GO:0005829">
    <property type="term" value="C:cytosol"/>
    <property type="evidence" value="ECO:0007669"/>
    <property type="project" value="TreeGrafter"/>
</dbReference>
<evidence type="ECO:0000256" key="3">
    <source>
        <dbReference type="ARBA" id="ARBA00023027"/>
    </source>
</evidence>
<dbReference type="RefSeq" id="WP_059313634.1">
    <property type="nucleotide sequence ID" value="NZ_CP013987.1"/>
</dbReference>
<dbReference type="InterPro" id="IPR029753">
    <property type="entry name" value="D-isomer_DH_CS"/>
</dbReference>
<dbReference type="PANTHER" id="PTHR10996:SF283">
    <property type="entry name" value="GLYOXYLATE_HYDROXYPYRUVATE REDUCTASE B"/>
    <property type="match status" value="1"/>
</dbReference>
<dbReference type="KEGG" id="por:APT59_03840"/>
<reference evidence="7 8" key="1">
    <citation type="submission" date="2016-01" db="EMBL/GenBank/DDBJ databases">
        <title>Annotation of Pseudomonas oryzihabitans USDA-ARS-USMARC-56511.</title>
        <authorList>
            <person name="Harhay G.P."/>
            <person name="Harhay D.M."/>
            <person name="Smith T.P.L."/>
            <person name="Bono J.L."/>
            <person name="Heaton M.P."/>
            <person name="Clawson M.L."/>
            <person name="Chitko-Mckown C.G."/>
            <person name="Capik S.F."/>
            <person name="DeDonder K.D."/>
            <person name="Apley M.D."/>
            <person name="Lubbers B.V."/>
            <person name="White B.J."/>
            <person name="Larson R.L."/>
        </authorList>
    </citation>
    <scope>NUCLEOTIDE SEQUENCE [LARGE SCALE GENOMIC DNA]</scope>
    <source>
        <strain evidence="7 8">USDA-ARS-USMARC-56511</strain>
    </source>
</reference>
<dbReference type="OrthoDB" id="9805416at2"/>
<dbReference type="GO" id="GO:0030267">
    <property type="term" value="F:glyoxylate reductase (NADPH) activity"/>
    <property type="evidence" value="ECO:0007669"/>
    <property type="project" value="TreeGrafter"/>
</dbReference>
<dbReference type="InterPro" id="IPR006140">
    <property type="entry name" value="D-isomer_DH_NAD-bd"/>
</dbReference>
<dbReference type="GO" id="GO:0016618">
    <property type="term" value="F:hydroxypyruvate reductase [NAD(P)H] activity"/>
    <property type="evidence" value="ECO:0007669"/>
    <property type="project" value="TreeGrafter"/>
</dbReference>
<dbReference type="InterPro" id="IPR036291">
    <property type="entry name" value="NAD(P)-bd_dom_sf"/>
</dbReference>
<comment type="similarity">
    <text evidence="1 4">Belongs to the D-isomer specific 2-hydroxyacid dehydrogenase family.</text>
</comment>
<gene>
    <name evidence="7" type="ORF">APT59_03840</name>
</gene>
<sequence>MSKKHVMVFNRLPEELVERLRQHFTVEVIPFSANVDLFAASAAKAQGLIGASRKLGEKELEMATTLEAIASVSVGYDSYDVDYLTKRGILLTNTPDVLTDTTADLGFTLLMSAARRVPELDAFVKAGLWRKGIGEEHFGTDIHGRTLGIVGAGRIGAAIAKRGHFGFDMPILYTANSAKPELEEQMDAQRRELDDLLREADFVCLVVPLSAATEGLIGARELGLMKSSAILINLARGPVIDEPALIEALSSGQIRGAGLDVYTREPLDASPLFELPNVVTLPHIGSATHETRYAMAERAVDNLIAALEGKQPTDLVNPAALERR</sequence>
<evidence type="ECO:0000256" key="1">
    <source>
        <dbReference type="ARBA" id="ARBA00005854"/>
    </source>
</evidence>
<feature type="domain" description="D-isomer specific 2-hydroxyacid dehydrogenase NAD-binding" evidence="6">
    <location>
        <begin position="108"/>
        <end position="285"/>
    </location>
</feature>
<dbReference type="InterPro" id="IPR050223">
    <property type="entry name" value="D-isomer_2-hydroxyacid_DH"/>
</dbReference>
<keyword evidence="2 4" id="KW-0560">Oxidoreductase</keyword>
<dbReference type="SUPFAM" id="SSF52283">
    <property type="entry name" value="Formate/glycerate dehydrogenase catalytic domain-like"/>
    <property type="match status" value="1"/>
</dbReference>
<dbReference type="Proteomes" id="UP000064137">
    <property type="component" value="Chromosome"/>
</dbReference>
<dbReference type="Pfam" id="PF00389">
    <property type="entry name" value="2-Hacid_dh"/>
    <property type="match status" value="1"/>
</dbReference>
<dbReference type="FunFam" id="3.40.50.720:FF:000462">
    <property type="entry name" value="Glyoxylate reductase (NADP+)"/>
    <property type="match status" value="1"/>
</dbReference>
<keyword evidence="3" id="KW-0520">NAD</keyword>
<dbReference type="CDD" id="cd05301">
    <property type="entry name" value="GDH"/>
    <property type="match status" value="1"/>
</dbReference>
<dbReference type="InterPro" id="IPR006139">
    <property type="entry name" value="D-isomer_2_OHA_DH_cat_dom"/>
</dbReference>
<evidence type="ECO:0000313" key="7">
    <source>
        <dbReference type="EMBL" id="ALZ83374.1"/>
    </source>
</evidence>